<dbReference type="Gene3D" id="1.10.357.10">
    <property type="entry name" value="Tetracycline Repressor, domain 2"/>
    <property type="match status" value="1"/>
</dbReference>
<evidence type="ECO:0000256" key="3">
    <source>
        <dbReference type="ARBA" id="ARBA00023125"/>
    </source>
</evidence>
<dbReference type="InterPro" id="IPR001647">
    <property type="entry name" value="HTH_TetR"/>
</dbReference>
<evidence type="ECO:0000259" key="7">
    <source>
        <dbReference type="PROSITE" id="PS50977"/>
    </source>
</evidence>
<dbReference type="RefSeq" id="WP_093633665.1">
    <property type="nucleotide sequence ID" value="NZ_CAJNAX010000121.1"/>
</dbReference>
<evidence type="ECO:0000256" key="4">
    <source>
        <dbReference type="ARBA" id="ARBA00023163"/>
    </source>
</evidence>
<proteinExistence type="predicted"/>
<dbReference type="GO" id="GO:0000976">
    <property type="term" value="F:transcription cis-regulatory region binding"/>
    <property type="evidence" value="ECO:0007669"/>
    <property type="project" value="TreeGrafter"/>
</dbReference>
<sequence>MQSNVNGRAKSTRTSAVAAAVPEKRRRQSPDERRAQIIRESINFFSEHGFAGSTHDLAKQIGVTQPLMFRYFESKDDLIDAVFDAVFTQRWDSQWPKLIRDRSLPLRERLVRFYNSYLKVVFNRDWMRLYVFAGLSGVEINRRYFRILEQRILMPLCEELRAEYRMASAVDIPITEDELDYVWSFHGGIFYHGIRRCAFGTSTDHELSQTVLDVTIDAFINAAPHAIGRFTAKTHRS</sequence>
<evidence type="ECO:0000256" key="2">
    <source>
        <dbReference type="ARBA" id="ARBA00023015"/>
    </source>
</evidence>
<evidence type="ECO:0000256" key="5">
    <source>
        <dbReference type="PROSITE-ProRule" id="PRU00335"/>
    </source>
</evidence>
<dbReference type="PROSITE" id="PS01081">
    <property type="entry name" value="HTH_TETR_1"/>
    <property type="match status" value="1"/>
</dbReference>
<feature type="region of interest" description="Disordered" evidence="6">
    <location>
        <begin position="1"/>
        <end position="32"/>
    </location>
</feature>
<dbReference type="PANTHER" id="PTHR30055">
    <property type="entry name" value="HTH-TYPE TRANSCRIPTIONAL REGULATOR RUTR"/>
    <property type="match status" value="1"/>
</dbReference>
<reference evidence="8 9" key="1">
    <citation type="submission" date="2016-10" db="EMBL/GenBank/DDBJ databases">
        <authorList>
            <person name="de Groot N.N."/>
        </authorList>
    </citation>
    <scope>NUCLEOTIDE SEQUENCE [LARGE SCALE GENOMIC DNA]</scope>
    <source>
        <strain evidence="8 9">LMG 27731</strain>
    </source>
</reference>
<dbReference type="AlphaFoldDB" id="A0A1I7AVS3"/>
<keyword evidence="3 5" id="KW-0238">DNA-binding</keyword>
<evidence type="ECO:0000256" key="1">
    <source>
        <dbReference type="ARBA" id="ARBA00022491"/>
    </source>
</evidence>
<evidence type="ECO:0000313" key="9">
    <source>
        <dbReference type="Proteomes" id="UP000198844"/>
    </source>
</evidence>
<dbReference type="InterPro" id="IPR009057">
    <property type="entry name" value="Homeodomain-like_sf"/>
</dbReference>
<dbReference type="GO" id="GO:0003700">
    <property type="term" value="F:DNA-binding transcription factor activity"/>
    <property type="evidence" value="ECO:0007669"/>
    <property type="project" value="TreeGrafter"/>
</dbReference>
<dbReference type="OrthoDB" id="9816320at2"/>
<dbReference type="Proteomes" id="UP000198844">
    <property type="component" value="Unassembled WGS sequence"/>
</dbReference>
<organism evidence="8 9">
    <name type="scientific">Paraburkholderia aspalathi</name>
    <dbReference type="NCBI Taxonomy" id="1324617"/>
    <lineage>
        <taxon>Bacteria</taxon>
        <taxon>Pseudomonadati</taxon>
        <taxon>Pseudomonadota</taxon>
        <taxon>Betaproteobacteria</taxon>
        <taxon>Burkholderiales</taxon>
        <taxon>Burkholderiaceae</taxon>
        <taxon>Paraburkholderia</taxon>
    </lineage>
</organism>
<dbReference type="InterPro" id="IPR023772">
    <property type="entry name" value="DNA-bd_HTH_TetR-type_CS"/>
</dbReference>
<dbReference type="PRINTS" id="PR00455">
    <property type="entry name" value="HTHTETR"/>
</dbReference>
<dbReference type="SUPFAM" id="SSF46689">
    <property type="entry name" value="Homeodomain-like"/>
    <property type="match status" value="1"/>
</dbReference>
<feature type="domain" description="HTH tetR-type" evidence="7">
    <location>
        <begin position="31"/>
        <end position="90"/>
    </location>
</feature>
<dbReference type="PANTHER" id="PTHR30055:SF181">
    <property type="entry name" value="BLR6905 PROTEIN"/>
    <property type="match status" value="1"/>
</dbReference>
<evidence type="ECO:0000313" key="8">
    <source>
        <dbReference type="EMBL" id="SFT79005.1"/>
    </source>
</evidence>
<evidence type="ECO:0000256" key="6">
    <source>
        <dbReference type="SAM" id="MobiDB-lite"/>
    </source>
</evidence>
<dbReference type="EMBL" id="FPBH01000004">
    <property type="protein sequence ID" value="SFT79005.1"/>
    <property type="molecule type" value="Genomic_DNA"/>
</dbReference>
<dbReference type="Pfam" id="PF00440">
    <property type="entry name" value="TetR_N"/>
    <property type="match status" value="1"/>
</dbReference>
<dbReference type="InterPro" id="IPR050109">
    <property type="entry name" value="HTH-type_TetR-like_transc_reg"/>
</dbReference>
<dbReference type="PROSITE" id="PS50977">
    <property type="entry name" value="HTH_TETR_2"/>
    <property type="match status" value="1"/>
</dbReference>
<keyword evidence="2" id="KW-0805">Transcription regulation</keyword>
<protein>
    <submittedName>
        <fullName evidence="8">Transcriptional regulator, TetR family</fullName>
    </submittedName>
</protein>
<gene>
    <name evidence="8" type="ORF">SAMN05192563_10045</name>
</gene>
<accession>A0A1I7AVS3</accession>
<feature type="DNA-binding region" description="H-T-H motif" evidence="5">
    <location>
        <begin position="53"/>
        <end position="72"/>
    </location>
</feature>
<keyword evidence="4" id="KW-0804">Transcription</keyword>
<name>A0A1I7AVS3_9BURK</name>
<keyword evidence="1" id="KW-0678">Repressor</keyword>